<sequence>MLSFSQADNCPRCHKHVFFADELLAMGKKWHLECFTCSKCKKAIDQTGYSNNGADYTIESNDVISCSQCSGNTLTNGSGPNIALTVGKSLDEEDDTGYRCTKCKKVIINNTILKTSPSKNRMCSDCCS</sequence>
<dbReference type="GO" id="GO:0046872">
    <property type="term" value="F:metal ion binding"/>
    <property type="evidence" value="ECO:0007669"/>
    <property type="project" value="UniProtKB-KW"/>
</dbReference>
<feature type="domain" description="LIM zinc-binding" evidence="5">
    <location>
        <begin position="8"/>
        <end position="76"/>
    </location>
</feature>
<dbReference type="Pfam" id="PF00412">
    <property type="entry name" value="LIM"/>
    <property type="match status" value="1"/>
</dbReference>
<dbReference type="InterPro" id="IPR036280">
    <property type="entry name" value="Multihaem_cyt_sf"/>
</dbReference>
<accession>A0AAN8KBF5</accession>
<dbReference type="SUPFAM" id="SSF48695">
    <property type="entry name" value="Multiheme cytochromes"/>
    <property type="match status" value="1"/>
</dbReference>
<evidence type="ECO:0000256" key="2">
    <source>
        <dbReference type="ARBA" id="ARBA00022833"/>
    </source>
</evidence>
<proteinExistence type="predicted"/>
<evidence type="ECO:0000256" key="3">
    <source>
        <dbReference type="ARBA" id="ARBA00023038"/>
    </source>
</evidence>
<evidence type="ECO:0000313" key="7">
    <source>
        <dbReference type="Proteomes" id="UP001347796"/>
    </source>
</evidence>
<dbReference type="Proteomes" id="UP001347796">
    <property type="component" value="Unassembled WGS sequence"/>
</dbReference>
<dbReference type="InterPro" id="IPR001781">
    <property type="entry name" value="Znf_LIM"/>
</dbReference>
<dbReference type="PROSITE" id="PS50023">
    <property type="entry name" value="LIM_DOMAIN_2"/>
    <property type="match status" value="1"/>
</dbReference>
<comment type="caution">
    <text evidence="6">The sequence shown here is derived from an EMBL/GenBank/DDBJ whole genome shotgun (WGS) entry which is preliminary data.</text>
</comment>
<evidence type="ECO:0000259" key="5">
    <source>
        <dbReference type="PROSITE" id="PS50023"/>
    </source>
</evidence>
<keyword evidence="2 4" id="KW-0862">Zinc</keyword>
<gene>
    <name evidence="6" type="ORF">SNE40_001993</name>
</gene>
<protein>
    <recommendedName>
        <fullName evidence="5">LIM zinc-binding domain-containing protein</fullName>
    </recommendedName>
</protein>
<keyword evidence="7" id="KW-1185">Reference proteome</keyword>
<evidence type="ECO:0000256" key="1">
    <source>
        <dbReference type="ARBA" id="ARBA00022723"/>
    </source>
</evidence>
<keyword evidence="3 4" id="KW-0440">LIM domain</keyword>
<dbReference type="AlphaFoldDB" id="A0AAN8KBF5"/>
<evidence type="ECO:0000256" key="4">
    <source>
        <dbReference type="PROSITE-ProRule" id="PRU00125"/>
    </source>
</evidence>
<dbReference type="Gene3D" id="2.10.110.10">
    <property type="entry name" value="Cysteine Rich Protein"/>
    <property type="match status" value="1"/>
</dbReference>
<dbReference type="EMBL" id="JAZGQO010000002">
    <property type="protein sequence ID" value="KAK6190049.1"/>
    <property type="molecule type" value="Genomic_DNA"/>
</dbReference>
<keyword evidence="1 4" id="KW-0479">Metal-binding</keyword>
<dbReference type="SMART" id="SM00132">
    <property type="entry name" value="LIM"/>
    <property type="match status" value="1"/>
</dbReference>
<dbReference type="SUPFAM" id="SSF57716">
    <property type="entry name" value="Glucocorticoid receptor-like (DNA-binding domain)"/>
    <property type="match status" value="1"/>
</dbReference>
<name>A0AAN8KBF5_PATCE</name>
<dbReference type="PROSITE" id="PS00478">
    <property type="entry name" value="LIM_DOMAIN_1"/>
    <property type="match status" value="1"/>
</dbReference>
<organism evidence="6 7">
    <name type="scientific">Patella caerulea</name>
    <name type="common">Rayed Mediterranean limpet</name>
    <dbReference type="NCBI Taxonomy" id="87958"/>
    <lineage>
        <taxon>Eukaryota</taxon>
        <taxon>Metazoa</taxon>
        <taxon>Spiralia</taxon>
        <taxon>Lophotrochozoa</taxon>
        <taxon>Mollusca</taxon>
        <taxon>Gastropoda</taxon>
        <taxon>Patellogastropoda</taxon>
        <taxon>Patelloidea</taxon>
        <taxon>Patellidae</taxon>
        <taxon>Patella</taxon>
    </lineage>
</organism>
<reference evidence="6 7" key="1">
    <citation type="submission" date="2024-01" db="EMBL/GenBank/DDBJ databases">
        <title>The genome of the rayed Mediterranean limpet Patella caerulea (Linnaeus, 1758).</title>
        <authorList>
            <person name="Anh-Thu Weber A."/>
            <person name="Halstead-Nussloch G."/>
        </authorList>
    </citation>
    <scope>NUCLEOTIDE SEQUENCE [LARGE SCALE GENOMIC DNA]</scope>
    <source>
        <strain evidence="6">AATW-2023a</strain>
        <tissue evidence="6">Whole specimen</tissue>
    </source>
</reference>
<evidence type="ECO:0000313" key="6">
    <source>
        <dbReference type="EMBL" id="KAK6190049.1"/>
    </source>
</evidence>